<proteinExistence type="predicted"/>
<evidence type="ECO:0000313" key="2">
    <source>
        <dbReference type="WBParaSite" id="ALUE_0001893701-mRNA-1"/>
    </source>
</evidence>
<evidence type="ECO:0000313" key="1">
    <source>
        <dbReference type="Proteomes" id="UP000036681"/>
    </source>
</evidence>
<protein>
    <submittedName>
        <fullName evidence="2">ULP_PROTEASE domain-containing protein</fullName>
    </submittedName>
</protein>
<dbReference type="AlphaFoldDB" id="A0A0M3IJS8"/>
<sequence>LLGVKCSSYYRSHSSAPLIILNSIAIFEGFTIDVNVLRTDRLSVVCQPDGLWKDPSSERVIENIERLDCLPEVYLLFGMHICGVKRAGMHEYMPTLWDAYLRNEALQIRVITSRMYA</sequence>
<keyword evidence="1" id="KW-1185">Reference proteome</keyword>
<dbReference type="WBParaSite" id="ALUE_0001893701-mRNA-1">
    <property type="protein sequence ID" value="ALUE_0001893701-mRNA-1"/>
    <property type="gene ID" value="ALUE_0001893701"/>
</dbReference>
<name>A0A0M3IJS8_ASCLU</name>
<reference evidence="2" key="1">
    <citation type="submission" date="2017-02" db="UniProtKB">
        <authorList>
            <consortium name="WormBaseParasite"/>
        </authorList>
    </citation>
    <scope>IDENTIFICATION</scope>
</reference>
<accession>A0A0M3IJS8</accession>
<dbReference type="Proteomes" id="UP000036681">
    <property type="component" value="Unplaced"/>
</dbReference>
<organism evidence="1 2">
    <name type="scientific">Ascaris lumbricoides</name>
    <name type="common">Giant roundworm</name>
    <dbReference type="NCBI Taxonomy" id="6252"/>
    <lineage>
        <taxon>Eukaryota</taxon>
        <taxon>Metazoa</taxon>
        <taxon>Ecdysozoa</taxon>
        <taxon>Nematoda</taxon>
        <taxon>Chromadorea</taxon>
        <taxon>Rhabditida</taxon>
        <taxon>Spirurina</taxon>
        <taxon>Ascaridomorpha</taxon>
        <taxon>Ascaridoidea</taxon>
        <taxon>Ascarididae</taxon>
        <taxon>Ascaris</taxon>
    </lineage>
</organism>